<organism evidence="7 8">
    <name type="scientific">Aspergillus pseudotamarii</name>
    <dbReference type="NCBI Taxonomy" id="132259"/>
    <lineage>
        <taxon>Eukaryota</taxon>
        <taxon>Fungi</taxon>
        <taxon>Dikarya</taxon>
        <taxon>Ascomycota</taxon>
        <taxon>Pezizomycotina</taxon>
        <taxon>Eurotiomycetes</taxon>
        <taxon>Eurotiomycetidae</taxon>
        <taxon>Eurotiales</taxon>
        <taxon>Aspergillaceae</taxon>
        <taxon>Aspergillus</taxon>
        <taxon>Aspergillus subgen. Circumdati</taxon>
    </lineage>
</organism>
<dbReference type="PANTHER" id="PTHR42973:SF39">
    <property type="entry name" value="FAD-BINDING PCMH-TYPE DOMAIN-CONTAINING PROTEIN"/>
    <property type="match status" value="1"/>
</dbReference>
<evidence type="ECO:0000313" key="8">
    <source>
        <dbReference type="Proteomes" id="UP000325672"/>
    </source>
</evidence>
<dbReference type="AlphaFoldDB" id="A0A5N6SZ76"/>
<evidence type="ECO:0000313" key="7">
    <source>
        <dbReference type="EMBL" id="KAE8139932.1"/>
    </source>
</evidence>
<proteinExistence type="inferred from homology"/>
<protein>
    <submittedName>
        <fullName evidence="7">FAD-binding domain-containing protein</fullName>
    </submittedName>
</protein>
<dbReference type="SUPFAM" id="SSF56176">
    <property type="entry name" value="FAD-binding/transporter-associated domain-like"/>
    <property type="match status" value="1"/>
</dbReference>
<dbReference type="InterPro" id="IPR016166">
    <property type="entry name" value="FAD-bd_PCMH"/>
</dbReference>
<evidence type="ECO:0000256" key="2">
    <source>
        <dbReference type="ARBA" id="ARBA00005466"/>
    </source>
</evidence>
<dbReference type="GO" id="GO:0071949">
    <property type="term" value="F:FAD binding"/>
    <property type="evidence" value="ECO:0007669"/>
    <property type="project" value="InterPro"/>
</dbReference>
<dbReference type="Gene3D" id="3.30.465.10">
    <property type="match status" value="1"/>
</dbReference>
<dbReference type="OrthoDB" id="415825at2759"/>
<reference evidence="7 8" key="1">
    <citation type="submission" date="2019-04" db="EMBL/GenBank/DDBJ databases">
        <title>Friends and foes A comparative genomics study of 23 Aspergillus species from section Flavi.</title>
        <authorList>
            <consortium name="DOE Joint Genome Institute"/>
            <person name="Kjaerbolling I."/>
            <person name="Vesth T."/>
            <person name="Frisvad J.C."/>
            <person name="Nybo J.L."/>
            <person name="Theobald S."/>
            <person name="Kildgaard S."/>
            <person name="Isbrandt T."/>
            <person name="Kuo A."/>
            <person name="Sato A."/>
            <person name="Lyhne E.K."/>
            <person name="Kogle M.E."/>
            <person name="Wiebenga A."/>
            <person name="Kun R.S."/>
            <person name="Lubbers R.J."/>
            <person name="Makela M.R."/>
            <person name="Barry K."/>
            <person name="Chovatia M."/>
            <person name="Clum A."/>
            <person name="Daum C."/>
            <person name="Haridas S."/>
            <person name="He G."/>
            <person name="LaButti K."/>
            <person name="Lipzen A."/>
            <person name="Mondo S."/>
            <person name="Riley R."/>
            <person name="Salamov A."/>
            <person name="Simmons B.A."/>
            <person name="Magnuson J.K."/>
            <person name="Henrissat B."/>
            <person name="Mortensen U.H."/>
            <person name="Larsen T.O."/>
            <person name="Devries R.P."/>
            <person name="Grigoriev I.V."/>
            <person name="Machida M."/>
            <person name="Baker S.E."/>
            <person name="Andersen M.R."/>
        </authorList>
    </citation>
    <scope>NUCLEOTIDE SEQUENCE [LARGE SCALE GENOMIC DNA]</scope>
    <source>
        <strain evidence="7 8">CBS 117625</strain>
    </source>
</reference>
<evidence type="ECO:0000256" key="3">
    <source>
        <dbReference type="ARBA" id="ARBA00022630"/>
    </source>
</evidence>
<evidence type="ECO:0000256" key="4">
    <source>
        <dbReference type="ARBA" id="ARBA00022827"/>
    </source>
</evidence>
<dbReference type="GO" id="GO:0016491">
    <property type="term" value="F:oxidoreductase activity"/>
    <property type="evidence" value="ECO:0007669"/>
    <property type="project" value="UniProtKB-KW"/>
</dbReference>
<comment type="similarity">
    <text evidence="2">Belongs to the oxygen-dependent FAD-linked oxidoreductase family.</text>
</comment>
<dbReference type="InterPro" id="IPR016169">
    <property type="entry name" value="FAD-bd_PCMH_sub2"/>
</dbReference>
<evidence type="ECO:0000256" key="1">
    <source>
        <dbReference type="ARBA" id="ARBA00001974"/>
    </source>
</evidence>
<feature type="domain" description="FAD-binding PCMH-type" evidence="6">
    <location>
        <begin position="42"/>
        <end position="210"/>
    </location>
</feature>
<dbReference type="InterPro" id="IPR036318">
    <property type="entry name" value="FAD-bd_PCMH-like_sf"/>
</dbReference>
<dbReference type="Pfam" id="PF01565">
    <property type="entry name" value="FAD_binding_4"/>
    <property type="match status" value="1"/>
</dbReference>
<dbReference type="EMBL" id="ML743563">
    <property type="protein sequence ID" value="KAE8139932.1"/>
    <property type="molecule type" value="Genomic_DNA"/>
</dbReference>
<keyword evidence="3" id="KW-0285">Flavoprotein</keyword>
<sequence length="467" mass="51306">MTDPSMNEGHLSVLRSFLHPGEIITPDSPAYLPNAQTWASQKQLNPRLIVRPATIETLSKLVAYLYSTDLDFAIYGHGFMSASAKDVLINMSAFDNFHFDEHSELATIGAGQTWEDVYRKLRKAAPNYGIVGARTPCVGVAGTIISGGFSWLSGEFGCISDPENMLDAKVVKYDGSVVWASREPQLLWALRGGGGGFGVLVQVVLRVFPYPQTIWAGPILIPREQLEGVAGGIANFVSKPVDPKITMFLYVVKKRLLESIGTDTDMLVIHVFDAHGEVHGRASFQWALDIPGAIDQTRITCLEGVANLQDKAHIVKGSMKQFWAPLLLPEISKKSIIRAIRWSEEIQQLDESLADCTYLIFELLSSREPVGSSSNCAWPRPAGGKHILLLGTGCPAGSGPCKETLARELAIEAASKVLGEDAEYCYLPNGFEDFHDAKKIWGRHFAPLQALRRRYDPRDRLKGAIKA</sequence>
<dbReference type="InterPro" id="IPR050416">
    <property type="entry name" value="FAD-linked_Oxidoreductase"/>
</dbReference>
<keyword evidence="8" id="KW-1185">Reference proteome</keyword>
<keyword evidence="5" id="KW-0560">Oxidoreductase</keyword>
<accession>A0A5N6SZ76</accession>
<gene>
    <name evidence="7" type="ORF">BDV38DRAFT_290741</name>
</gene>
<dbReference type="Proteomes" id="UP000325672">
    <property type="component" value="Unassembled WGS sequence"/>
</dbReference>
<evidence type="ECO:0000256" key="5">
    <source>
        <dbReference type="ARBA" id="ARBA00023002"/>
    </source>
</evidence>
<dbReference type="GeneID" id="43645763"/>
<name>A0A5N6SZ76_ASPPS</name>
<comment type="cofactor">
    <cofactor evidence="1">
        <name>FAD</name>
        <dbReference type="ChEBI" id="CHEBI:57692"/>
    </cofactor>
</comment>
<dbReference type="RefSeq" id="XP_031915995.1">
    <property type="nucleotide sequence ID" value="XM_032061553.1"/>
</dbReference>
<keyword evidence="4" id="KW-0274">FAD</keyword>
<evidence type="ECO:0000259" key="6">
    <source>
        <dbReference type="PROSITE" id="PS51387"/>
    </source>
</evidence>
<dbReference type="InterPro" id="IPR006094">
    <property type="entry name" value="Oxid_FAD_bind_N"/>
</dbReference>
<dbReference type="PROSITE" id="PS51387">
    <property type="entry name" value="FAD_PCMH"/>
    <property type="match status" value="1"/>
</dbReference>
<dbReference type="PANTHER" id="PTHR42973">
    <property type="entry name" value="BINDING OXIDOREDUCTASE, PUTATIVE (AFU_ORTHOLOGUE AFUA_1G17690)-RELATED"/>
    <property type="match status" value="1"/>
</dbReference>